<protein>
    <submittedName>
        <fullName evidence="1">Uncharacterized protein</fullName>
    </submittedName>
</protein>
<organism evidence="1 2">
    <name type="scientific">Stieleria bergensis</name>
    <dbReference type="NCBI Taxonomy" id="2528025"/>
    <lineage>
        <taxon>Bacteria</taxon>
        <taxon>Pseudomonadati</taxon>
        <taxon>Planctomycetota</taxon>
        <taxon>Planctomycetia</taxon>
        <taxon>Pirellulales</taxon>
        <taxon>Pirellulaceae</taxon>
        <taxon>Stieleria</taxon>
    </lineage>
</organism>
<reference evidence="1 2" key="1">
    <citation type="submission" date="2019-02" db="EMBL/GenBank/DDBJ databases">
        <title>Deep-cultivation of Planctomycetes and their phenomic and genomic characterization uncovers novel biology.</title>
        <authorList>
            <person name="Wiegand S."/>
            <person name="Jogler M."/>
            <person name="Boedeker C."/>
            <person name="Pinto D."/>
            <person name="Vollmers J."/>
            <person name="Rivas-Marin E."/>
            <person name="Kohn T."/>
            <person name="Peeters S.H."/>
            <person name="Heuer A."/>
            <person name="Rast P."/>
            <person name="Oberbeckmann S."/>
            <person name="Bunk B."/>
            <person name="Jeske O."/>
            <person name="Meyerdierks A."/>
            <person name="Storesund J.E."/>
            <person name="Kallscheuer N."/>
            <person name="Luecker S."/>
            <person name="Lage O.M."/>
            <person name="Pohl T."/>
            <person name="Merkel B.J."/>
            <person name="Hornburger P."/>
            <person name="Mueller R.-W."/>
            <person name="Bruemmer F."/>
            <person name="Labrenz M."/>
            <person name="Spormann A.M."/>
            <person name="Op den Camp H."/>
            <person name="Overmann J."/>
            <person name="Amann R."/>
            <person name="Jetten M.S.M."/>
            <person name="Mascher T."/>
            <person name="Medema M.H."/>
            <person name="Devos D.P."/>
            <person name="Kaster A.-K."/>
            <person name="Ovreas L."/>
            <person name="Rohde M."/>
            <person name="Galperin M.Y."/>
            <person name="Jogler C."/>
        </authorList>
    </citation>
    <scope>NUCLEOTIDE SEQUENCE [LARGE SCALE GENOMIC DNA]</scope>
    <source>
        <strain evidence="1 2">SV_7m_r</strain>
    </source>
</reference>
<proteinExistence type="predicted"/>
<evidence type="ECO:0000313" key="1">
    <source>
        <dbReference type="EMBL" id="QDT59214.1"/>
    </source>
</evidence>
<sequence>MTFGKTETLESSLHCQVKNRMSLAAGMAAAARRRAQAPRPLDRQDAKPAASVTYFVTGIGSWSKLFVSRSSDFLAVGSDDLEVVNAVTLAISKLPNHFFISSDFKQFGGVTIFAAASVTGDHQVAVGQ</sequence>
<accession>A0A517SSV3</accession>
<gene>
    <name evidence="1" type="ORF">SV7mr_17210</name>
</gene>
<evidence type="ECO:0000313" key="2">
    <source>
        <dbReference type="Proteomes" id="UP000315003"/>
    </source>
</evidence>
<name>A0A517SSV3_9BACT</name>
<dbReference type="AlphaFoldDB" id="A0A517SSV3"/>
<dbReference type="EMBL" id="CP036272">
    <property type="protein sequence ID" value="QDT59214.1"/>
    <property type="molecule type" value="Genomic_DNA"/>
</dbReference>
<dbReference type="Proteomes" id="UP000315003">
    <property type="component" value="Chromosome"/>
</dbReference>
<keyword evidence="2" id="KW-1185">Reference proteome</keyword>